<dbReference type="RefSeq" id="WP_000861193.1">
    <property type="nucleotide sequence ID" value="NZ_CP011931.1"/>
</dbReference>
<dbReference type="Proteomes" id="UP000234460">
    <property type="component" value="Chromosome LMANV2"/>
</dbReference>
<protein>
    <recommendedName>
        <fullName evidence="3">SIR2-like domain-containing protein</fullName>
    </recommendedName>
</protein>
<evidence type="ECO:0000313" key="2">
    <source>
        <dbReference type="Proteomes" id="UP000234460"/>
    </source>
</evidence>
<dbReference type="EMBL" id="OEJX01000026">
    <property type="protein sequence ID" value="SOR61633.1"/>
    <property type="molecule type" value="Genomic_DNA"/>
</dbReference>
<reference evidence="1 2" key="1">
    <citation type="submission" date="2017-11" db="EMBL/GenBank/DDBJ databases">
        <authorList>
            <person name="Lechat P."/>
        </authorList>
    </citation>
    <scope>NUCLEOTIDE SEQUENCE [LARGE SCALE GENOMIC DNA]</scope>
    <source>
        <strain evidence="1">L495</strain>
    </source>
</reference>
<accession>A0AAQ1NZR9</accession>
<name>A0AAQ1NZR9_LEPIR</name>
<gene>
    <name evidence="1" type="ORF">LMANV2_320075</name>
</gene>
<evidence type="ECO:0000313" key="1">
    <source>
        <dbReference type="EMBL" id="SOR61633.1"/>
    </source>
</evidence>
<dbReference type="AlphaFoldDB" id="A0AAQ1NZR9"/>
<proteinExistence type="predicted"/>
<evidence type="ECO:0008006" key="3">
    <source>
        <dbReference type="Google" id="ProtNLM"/>
    </source>
</evidence>
<comment type="caution">
    <text evidence="1">The sequence shown here is derived from an EMBL/GenBank/DDBJ whole genome shotgun (WGS) entry which is preliminary data.</text>
</comment>
<sequence length="426" mass="49844">MKVAFLLGAGFSYDLGMPLGIDLTNYFLNLFSGIDESQLIEVLLSLEEEVSFSKRAISKGIKLLYHHKKRKVKNYEYLLAQIEELASISKEGGVIKTSYRYLLNLFYETIYSNLMLYQNISYNQIYKTNFDLYAGLKHVLNENETWFFTLNHDIYLELLCIDYDIPATYGDTEVIKFPIDNNCMTDKIDFTCKKRKEFNIKNKAYFKNKFGANIVKLHGGLGELDYSKRHMVCNFPLTFSSSIDLINQFNKIHKMAFFFDEDSKIKLPNNRHIFVADEDDDLVVLTKSVLIGGNKYSKTAKIKQGEEKLKLFEDVMKSVDKLIIIGYGFGDQHINFRINHQLVKNEKFIIEIVDPNFKKVPSFVEQFDYDNRIKGTALNTTDWINQFYRGNKRNRSSNMKKIYSQREKIRSTVRKSYFKLEDGVYE</sequence>
<organism evidence="1 2">
    <name type="scientific">Leptospira interrogans serovar Manilae</name>
    <dbReference type="NCBI Taxonomy" id="214675"/>
    <lineage>
        <taxon>Bacteria</taxon>
        <taxon>Pseudomonadati</taxon>
        <taxon>Spirochaetota</taxon>
        <taxon>Spirochaetia</taxon>
        <taxon>Leptospirales</taxon>
        <taxon>Leptospiraceae</taxon>
        <taxon>Leptospira</taxon>
    </lineage>
</organism>